<dbReference type="PROSITE" id="PS00329">
    <property type="entry name" value="HSP70_2"/>
    <property type="match status" value="1"/>
</dbReference>
<proteinExistence type="inferred from homology"/>
<dbReference type="Gene3D" id="3.30.420.40">
    <property type="match status" value="4"/>
</dbReference>
<evidence type="ECO:0000256" key="3">
    <source>
        <dbReference type="ARBA" id="ARBA00022840"/>
    </source>
</evidence>
<comment type="similarity">
    <text evidence="1">Belongs to the heat shock protein 70 family.</text>
</comment>
<dbReference type="PROSITE" id="PS01036">
    <property type="entry name" value="HSP70_3"/>
    <property type="match status" value="1"/>
</dbReference>
<keyword evidence="2" id="KW-0547">Nucleotide-binding</keyword>
<dbReference type="Gene3D" id="3.90.640.10">
    <property type="entry name" value="Actin, Chain A, domain 4"/>
    <property type="match status" value="1"/>
</dbReference>
<evidence type="ECO:0000313" key="5">
    <source>
        <dbReference type="Proteomes" id="UP000249417"/>
    </source>
</evidence>
<dbReference type="Pfam" id="PF00012">
    <property type="entry name" value="HSP70"/>
    <property type="match status" value="2"/>
</dbReference>
<dbReference type="GO" id="GO:0140662">
    <property type="term" value="F:ATP-dependent protein folding chaperone"/>
    <property type="evidence" value="ECO:0007669"/>
    <property type="project" value="InterPro"/>
</dbReference>
<dbReference type="PRINTS" id="PR00301">
    <property type="entry name" value="HEATSHOCK70"/>
</dbReference>
<gene>
    <name evidence="4" type="ORF">DI551_01790</name>
</gene>
<dbReference type="InterPro" id="IPR013126">
    <property type="entry name" value="Hsp_70_fam"/>
</dbReference>
<evidence type="ECO:0000313" key="4">
    <source>
        <dbReference type="EMBL" id="PZQ48246.1"/>
    </source>
</evidence>
<dbReference type="EMBL" id="QFQB01000006">
    <property type="protein sequence ID" value="PZQ48246.1"/>
    <property type="molecule type" value="Genomic_DNA"/>
</dbReference>
<organism evidence="4 5">
    <name type="scientific">Micavibrio aeruginosavorus</name>
    <dbReference type="NCBI Taxonomy" id="349221"/>
    <lineage>
        <taxon>Bacteria</taxon>
        <taxon>Pseudomonadati</taxon>
        <taxon>Bdellovibrionota</taxon>
        <taxon>Bdellovibrionia</taxon>
        <taxon>Bdellovibrionales</taxon>
        <taxon>Pseudobdellovibrionaceae</taxon>
        <taxon>Micavibrio</taxon>
    </lineage>
</organism>
<name>A0A2W5N4A9_9BACT</name>
<evidence type="ECO:0000256" key="1">
    <source>
        <dbReference type="ARBA" id="ARBA00007381"/>
    </source>
</evidence>
<dbReference type="InterPro" id="IPR018181">
    <property type="entry name" value="Heat_shock_70_CS"/>
</dbReference>
<reference evidence="4 5" key="1">
    <citation type="submission" date="2017-08" db="EMBL/GenBank/DDBJ databases">
        <title>Infants hospitalized years apart are colonized by the same room-sourced microbial strains.</title>
        <authorList>
            <person name="Brooks B."/>
            <person name="Olm M.R."/>
            <person name="Firek B.A."/>
            <person name="Baker R."/>
            <person name="Thomas B.C."/>
            <person name="Morowitz M.J."/>
            <person name="Banfield J.F."/>
        </authorList>
    </citation>
    <scope>NUCLEOTIDE SEQUENCE [LARGE SCALE GENOMIC DNA]</scope>
    <source>
        <strain evidence="4">S2_005_002_R2_29</strain>
    </source>
</reference>
<dbReference type="AlphaFoldDB" id="A0A2W5N4A9"/>
<keyword evidence="3" id="KW-0067">ATP-binding</keyword>
<dbReference type="SUPFAM" id="SSF53067">
    <property type="entry name" value="Actin-like ATPase domain"/>
    <property type="match status" value="2"/>
</dbReference>
<evidence type="ECO:0000256" key="2">
    <source>
        <dbReference type="ARBA" id="ARBA00022741"/>
    </source>
</evidence>
<accession>A0A2W5N4A9</accession>
<protein>
    <submittedName>
        <fullName evidence="4">Hsp70 family protein</fullName>
    </submittedName>
</protein>
<dbReference type="PANTHER" id="PTHR19375">
    <property type="entry name" value="HEAT SHOCK PROTEIN 70KDA"/>
    <property type="match status" value="1"/>
</dbReference>
<dbReference type="CDD" id="cd10231">
    <property type="entry name" value="ASKHA_NBD_HSP70_YegD-like"/>
    <property type="match status" value="1"/>
</dbReference>
<dbReference type="GO" id="GO:0005524">
    <property type="term" value="F:ATP binding"/>
    <property type="evidence" value="ECO:0007669"/>
    <property type="project" value="UniProtKB-KW"/>
</dbReference>
<dbReference type="Proteomes" id="UP000249417">
    <property type="component" value="Unassembled WGS sequence"/>
</dbReference>
<sequence length="422" mass="46241">MTRPLACGIDFGTSNSTVSVSGDAGNNLISLEEGKTTLPSAIFFAQGMAPQYGRQAISSYLDGEDGRLMRGLKKILGTSLMNDKTIIAGKAVSFTDIIKTFISHLKNKADHFAGQSIENVVLGRPVHFHDDDESADNAAQETLAAIAKDAGFCNIEFLYEPLAAAFAHESRIEEEKLSLVVDLGGGTSDFSVIKICRQNLFKTDRKDDILSTAGVRIGGTSFDGQLSLKCFMPSLGLGSQYHDLFDKKKLMPVPSGVYRDLSDWAFVNMAQSKKAVNETLDIKRRASQEDKIGRLLYVQQNHLGHALLGEVEKTKIALTDEHTHIAGLKELGPDFKVDVTREIFEEAIKTDVQRIEQTIHECLLRARVSKEKIEIIVLTGGSTELPVINRMIENLFPHALISQGNKLDSVGLGLAYRAANIF</sequence>
<comment type="caution">
    <text evidence="4">The sequence shown here is derived from an EMBL/GenBank/DDBJ whole genome shotgun (WGS) entry which is preliminary data.</text>
</comment>
<dbReference type="InterPro" id="IPR043129">
    <property type="entry name" value="ATPase_NBD"/>
</dbReference>
<dbReference type="InterPro" id="IPR042054">
    <property type="entry name" value="YegD-like"/>
</dbReference>